<evidence type="ECO:0008006" key="2">
    <source>
        <dbReference type="Google" id="ProtNLM"/>
    </source>
</evidence>
<accession>A0A0F9KS49</accession>
<dbReference type="AlphaFoldDB" id="A0A0F9KS49"/>
<dbReference type="InterPro" id="IPR027417">
    <property type="entry name" value="P-loop_NTPase"/>
</dbReference>
<reference evidence="1" key="1">
    <citation type="journal article" date="2015" name="Nature">
        <title>Complex archaea that bridge the gap between prokaryotes and eukaryotes.</title>
        <authorList>
            <person name="Spang A."/>
            <person name="Saw J.H."/>
            <person name="Jorgensen S.L."/>
            <person name="Zaremba-Niedzwiedzka K."/>
            <person name="Martijn J."/>
            <person name="Lind A.E."/>
            <person name="van Eijk R."/>
            <person name="Schleper C."/>
            <person name="Guy L."/>
            <person name="Ettema T.J."/>
        </authorList>
    </citation>
    <scope>NUCLEOTIDE SEQUENCE</scope>
</reference>
<organism evidence="1">
    <name type="scientific">marine sediment metagenome</name>
    <dbReference type="NCBI Taxonomy" id="412755"/>
    <lineage>
        <taxon>unclassified sequences</taxon>
        <taxon>metagenomes</taxon>
        <taxon>ecological metagenomes</taxon>
    </lineage>
</organism>
<comment type="caution">
    <text evidence="1">The sequence shown here is derived from an EMBL/GenBank/DDBJ whole genome shotgun (WGS) entry which is preliminary data.</text>
</comment>
<gene>
    <name evidence="1" type="ORF">LCGC14_1668110</name>
</gene>
<protein>
    <recommendedName>
        <fullName evidence="2">NadR/Ttd14 AAA domain-containing protein</fullName>
    </recommendedName>
</protein>
<proteinExistence type="predicted"/>
<dbReference type="EMBL" id="LAZR01014274">
    <property type="protein sequence ID" value="KKM18195.1"/>
    <property type="molecule type" value="Genomic_DNA"/>
</dbReference>
<dbReference type="SUPFAM" id="SSF52540">
    <property type="entry name" value="P-loop containing nucleoside triphosphate hydrolases"/>
    <property type="match status" value="1"/>
</dbReference>
<evidence type="ECO:0000313" key="1">
    <source>
        <dbReference type="EMBL" id="KKM18195.1"/>
    </source>
</evidence>
<name>A0A0F9KS49_9ZZZZ</name>
<sequence>MKQLTVNILGGRGVGKTTVAMHAVAELRWLGIPTALNRGIAKFWGEEPAIVSMRVYDGRAWTPHALAELCLDTLTFLVRRRKDYVYPPGIHPDLARQWNDFDEELENMMREGRVRYKSLPGVRASVPYIVKRICEGVGYDR</sequence>